<dbReference type="InterPro" id="IPR020843">
    <property type="entry name" value="ER"/>
</dbReference>
<reference evidence="13" key="1">
    <citation type="journal article" date="2019" name="Int. J. Syst. Evol. Microbiol.">
        <title>The Global Catalogue of Microorganisms (GCM) 10K type strain sequencing project: providing services to taxonomists for standard genome sequencing and annotation.</title>
        <authorList>
            <consortium name="The Broad Institute Genomics Platform"/>
            <consortium name="The Broad Institute Genome Sequencing Center for Infectious Disease"/>
            <person name="Wu L."/>
            <person name="Ma J."/>
        </authorList>
    </citation>
    <scope>NUCLEOTIDE SEQUENCE [LARGE SCALE GENOMIC DNA]</scope>
    <source>
        <strain evidence="13">JCM 17326</strain>
    </source>
</reference>
<evidence type="ECO:0000259" key="11">
    <source>
        <dbReference type="PROSITE" id="PS52019"/>
    </source>
</evidence>
<dbReference type="SUPFAM" id="SSF50129">
    <property type="entry name" value="GroES-like"/>
    <property type="match status" value="1"/>
</dbReference>
<dbReference type="Gene3D" id="3.10.129.110">
    <property type="entry name" value="Polyketide synthase dehydratase"/>
    <property type="match status" value="1"/>
</dbReference>
<keyword evidence="4" id="KW-0521">NADP</keyword>
<dbReference type="InterPro" id="IPR036736">
    <property type="entry name" value="ACP-like_sf"/>
</dbReference>
<dbReference type="InterPro" id="IPR049900">
    <property type="entry name" value="PKS_mFAS_DH"/>
</dbReference>
<dbReference type="Pfam" id="PF00698">
    <property type="entry name" value="Acyl_transf_1"/>
    <property type="match status" value="1"/>
</dbReference>
<dbReference type="InterPro" id="IPR020841">
    <property type="entry name" value="PKS_Beta-ketoAc_synthase_dom"/>
</dbReference>
<dbReference type="CDD" id="cd05195">
    <property type="entry name" value="enoyl_red"/>
    <property type="match status" value="1"/>
</dbReference>
<evidence type="ECO:0000256" key="4">
    <source>
        <dbReference type="ARBA" id="ARBA00022857"/>
    </source>
</evidence>
<dbReference type="InterPro" id="IPR029063">
    <property type="entry name" value="SAM-dependent_MTases_sf"/>
</dbReference>
<dbReference type="InterPro" id="IPR057326">
    <property type="entry name" value="KR_dom"/>
</dbReference>
<dbReference type="InterPro" id="IPR014043">
    <property type="entry name" value="Acyl_transferase_dom"/>
</dbReference>
<dbReference type="PROSITE" id="PS01162">
    <property type="entry name" value="QOR_ZETA_CRYSTAL"/>
    <property type="match status" value="1"/>
</dbReference>
<dbReference type="Gene3D" id="3.40.50.150">
    <property type="entry name" value="Vaccinia Virus protein VP39"/>
    <property type="match status" value="1"/>
</dbReference>
<dbReference type="PROSITE" id="PS00606">
    <property type="entry name" value="KS3_1"/>
    <property type="match status" value="1"/>
</dbReference>
<dbReference type="PROSITE" id="PS52019">
    <property type="entry name" value="PKS_MFAS_DH"/>
    <property type="match status" value="1"/>
</dbReference>
<feature type="active site" description="Proton donor; for dehydratase activity" evidence="7">
    <location>
        <position position="1083"/>
    </location>
</feature>
<dbReference type="InterPro" id="IPR016039">
    <property type="entry name" value="Thiolase-like"/>
</dbReference>
<sequence>MMMRDSSGTDTFAIVGLGCRFPGGIVDLAGLWEALESGRDLVGTVPGDRFEAARFVDTGMVRRGKSYTARGGFLGDIAGFDADYFGISPREAAQMDPQHRLLLETAVEALDDAGIDPATLAGSDTCVFVGLSDFSYAGLQMQRAWRLNAYSMAGGAHSIAANRLSHFFDLRGTSMAIDTACSSSLVAVERACRELASGDSRVALAGGVNVLLNPNVFAGFSQASMLSRRGRCAAFSADADGFVRAEGAGMVVLKPLADALNDGDRIHGVIAGAGSNCDGRTAGLALPSAQAQEDLLRQVYERTRITPDEIVYVEAHGTGTQAGDPAECAALGRVLGAARSVGPLPIGSVKTNLGHLESASGMAGLFKALAVLRHGTIPASLHLEPVNPRIDFAGLGLEPVGSMRPLASRDERRFVGVNSFGFGGANAHVVVGPPPAAPSGTGTTGELPLIASGRTPQAADEAARRLADRLAGAEPAEFYDLAATAGLRRARHRYRRVALAASPKEAARILAGQGGSAEAVERGRVGLVFAGNGSQWAGMAADLLGDPVFRAEVEAVDAVLTPRLGWSVASYLRQPAEEWGLEATEVAQPLLFAVQAGIVEVLRDRGVRWSVALGHSVGEAAAAYAVGALTLEEAAWVVAERSRAQAVTAGDGRMAAVGLPPAEAENVLAAYPGLVVAAVNSAGDVTIAGPEDQLKPLGDELTAREVFFRLMDLDYAFHSPAMDPARATLAAGLAGLAPSGSTEALISTVTGGPVPDSGLDAGHWWRNVREPVRFADAVDHALDAGVDVLLEVGPHPVLRTYLRRIVAGRGRAAVLATLRRDTAGPGALRRTVEALIAAGAETDWARWFPRPARVAELPAYPWQRERHWSGTPQEWIVSSGSGRLDHPLLGERLPAAEPSWQGPIEPALVPWLADHKVAGSVVFPVAGHVEMALAAGRRVLDGPVELAWLAVSRPLVVPWERAGEVRMQLAFSPGDGMVSITSTEAADGTGGARPRLHARCRVRELLGPPPARVDLAGARARCTSQGDAGVLYPELAELGLEYGPAFRQLVRLHIGDGEALAAYRHTTDPADTARYVAHPALLDAALQACVPLATARAAGQCWLPSAIGSVRVWRSPSPEGMLHVRDRTRAATELCFDVVVTDPDGSVTAELRGVRLRRVSGLADRAPLRYETVLRAAPHLDLPPASSPLPGNHDLARAVATSVFALEAGRRSVRFADFAARLKQVTAHVAAAAFTGLLPAGAAEFTPADLVRQGMLPGYDRLARALLRLMAGHGLAALGADGRWRLTGAANPGPLLARLSPDFPACAAEVQLAVRQLPHLPQVLRGDRDALHLLTGQGSAEALQQFYDVAPSAFHNRVVAALTAEIVRAWPDDRPLRILEIGAGTGGTAAAVLPLLPPERSVYHFTDVSEGFFARARHRFAGHTFVDYRTFDLNADPAGQGFADGCYDLIVAANALHTATDLPSALARVRGLLAPGGRLLAFEIHDTDYLLPFFGTLDSFWSHADELRPDSPLLSGDQWTDALNACGLTDVVRLADTGLADVVRLADTGLADPVRLGDTGEPLTGNASVLLAAAPADETAQPALPRPDDGTRWIVATEDGPQTPLAEHLAALLQGDTRHVPVTTAPAGPAAWTAALTGAGDPAVVLLLGDAPAGPQAMLEQAVRRAATLRALGTACRHLPESVRPALWLVTRPTGALPPPERATCPHDAATWGMARTLANEQPGLRVTRLSLERLGDPAADAHRLARELLQSPAIDDDRPAAREDEIVLTTAGRFVPRERELPSGEHVEPSGDQPFALEISAPGLSYEPTWTRIQPLTPGPGQVVIAVRAAALNYRDIMQATGLLPAEEAEEFAGNKGPGLECAGIVTAVGDGVHDLSAGDRVCAAVPASLASHTTAPAAAVVKIPDELSFAEAATLPVAFLTVHYALHDLARLTAGETVLIHAAAGGVGLAAVQYARLAGATVIATAGSPAKRDLLRALGVEHVLDSRTLDFAAQTLHITGGDGVDVIVNSLAGQAIDRGLEVLKPGGRFIELGKRDMYENKPLLMRPFARNIAFFGVNLLALLPQAAGPDGNRRLLPGAAGTGSSRGLPPGASGPDGSRRLLAQVAERVADGRYRPLPHTVYPAARVKEAFELLQHSRHIGKVIVSLDPQDGPVGVRTRPEPARLDPDGSYLITGGLSGFGAATARRLADRGARHLALLSRRGADGPEAAAVLSDLAARGVSATPYAADVTDAAAMATVIGRIDATGHRLAGVIHAAMTLDDGPLTELTDERIRAVLAPKMAGAAVLDVLTREHDLDLFWLYSSFTGALGNIKQSAYVGGNLFLEALARRRHGDRPALAIAWGALGDCGHVAREGLTPAMEAFGAEPVDSGKALATLETLTGSGAVVAGIGRFDWLRLRTFLPTLVAPRFAGLLPDDGDHGGHSRQDLVAALAGRSAEAGLEIVGRTLAELLARILQTEVARLDARVPLQDYGVDSLMAAELLTTLRQRLDVEIPPMELLQSGITLTDLARHVLLRLGGRTTG</sequence>
<evidence type="ECO:0000256" key="6">
    <source>
        <dbReference type="ARBA" id="ARBA00023315"/>
    </source>
</evidence>
<evidence type="ECO:0000259" key="9">
    <source>
        <dbReference type="PROSITE" id="PS50075"/>
    </source>
</evidence>
<keyword evidence="3" id="KW-0808">Transferase</keyword>
<dbReference type="InterPro" id="IPR011032">
    <property type="entry name" value="GroES-like_sf"/>
</dbReference>
<dbReference type="SUPFAM" id="SSF47336">
    <property type="entry name" value="ACP-like"/>
    <property type="match status" value="1"/>
</dbReference>
<dbReference type="InterPro" id="IPR049551">
    <property type="entry name" value="PKS_DH_C"/>
</dbReference>
<dbReference type="SMART" id="SM01294">
    <property type="entry name" value="PKS_PP_betabranch"/>
    <property type="match status" value="1"/>
</dbReference>
<dbReference type="Pfam" id="PF21089">
    <property type="entry name" value="PKS_DH_N"/>
    <property type="match status" value="1"/>
</dbReference>
<dbReference type="InterPro" id="IPR016036">
    <property type="entry name" value="Malonyl_transacylase_ACP-bd"/>
</dbReference>
<dbReference type="InterPro" id="IPR014031">
    <property type="entry name" value="Ketoacyl_synth_C"/>
</dbReference>
<dbReference type="InterPro" id="IPR014030">
    <property type="entry name" value="Ketoacyl_synth_N"/>
</dbReference>
<dbReference type="SUPFAM" id="SSF52151">
    <property type="entry name" value="FabD/lysophospholipase-like"/>
    <property type="match status" value="1"/>
</dbReference>
<dbReference type="SUPFAM" id="SSF53335">
    <property type="entry name" value="S-adenosyl-L-methionine-dependent methyltransferases"/>
    <property type="match status" value="1"/>
</dbReference>
<dbReference type="SUPFAM" id="SSF51735">
    <property type="entry name" value="NAD(P)-binding Rossmann-fold domains"/>
    <property type="match status" value="3"/>
</dbReference>
<dbReference type="Pfam" id="PF08240">
    <property type="entry name" value="ADH_N"/>
    <property type="match status" value="1"/>
</dbReference>
<dbReference type="SMART" id="SM00825">
    <property type="entry name" value="PKS_KS"/>
    <property type="match status" value="1"/>
</dbReference>
<evidence type="ECO:0000256" key="2">
    <source>
        <dbReference type="ARBA" id="ARBA00022553"/>
    </source>
</evidence>
<feature type="domain" description="Ketosynthase family 3 (KS3)" evidence="10">
    <location>
        <begin position="9"/>
        <end position="433"/>
    </location>
</feature>
<dbReference type="InterPro" id="IPR013154">
    <property type="entry name" value="ADH-like_N"/>
</dbReference>
<feature type="domain" description="Carrier" evidence="9">
    <location>
        <begin position="2441"/>
        <end position="2519"/>
    </location>
</feature>
<dbReference type="InterPro" id="IPR032821">
    <property type="entry name" value="PKS_assoc"/>
</dbReference>
<dbReference type="InterPro" id="IPR016035">
    <property type="entry name" value="Acyl_Trfase/lysoPLipase"/>
</dbReference>
<dbReference type="PANTHER" id="PTHR43775:SF37">
    <property type="entry name" value="SI:DKEY-61P9.11"/>
    <property type="match status" value="1"/>
</dbReference>
<dbReference type="PROSITE" id="PS00012">
    <property type="entry name" value="PHOSPHOPANTETHEINE"/>
    <property type="match status" value="1"/>
</dbReference>
<feature type="region of interest" description="Disordered" evidence="8">
    <location>
        <begin position="2075"/>
        <end position="2100"/>
    </location>
</feature>
<dbReference type="InterPro" id="IPR020807">
    <property type="entry name" value="PKS_DH"/>
</dbReference>
<dbReference type="InterPro" id="IPR036291">
    <property type="entry name" value="NAD(P)-bd_dom_sf"/>
</dbReference>
<dbReference type="InterPro" id="IPR042104">
    <property type="entry name" value="PKS_dehydratase_sf"/>
</dbReference>
<dbReference type="InterPro" id="IPR049552">
    <property type="entry name" value="PKS_DH_N"/>
</dbReference>
<keyword evidence="6" id="KW-0012">Acyltransferase</keyword>
<evidence type="ECO:0000256" key="1">
    <source>
        <dbReference type="ARBA" id="ARBA00022450"/>
    </source>
</evidence>
<evidence type="ECO:0000256" key="7">
    <source>
        <dbReference type="PROSITE-ProRule" id="PRU01363"/>
    </source>
</evidence>
<feature type="active site" description="Proton acceptor; for dehydratase activity" evidence="7">
    <location>
        <position position="915"/>
    </location>
</feature>
<accession>A0ABP6YU92</accession>
<keyword evidence="5" id="KW-0511">Multifunctional enzyme</keyword>
<dbReference type="SUPFAM" id="SSF53901">
    <property type="entry name" value="Thiolase-like"/>
    <property type="match status" value="1"/>
</dbReference>
<evidence type="ECO:0000313" key="13">
    <source>
        <dbReference type="Proteomes" id="UP001500630"/>
    </source>
</evidence>
<dbReference type="InterPro" id="IPR018201">
    <property type="entry name" value="Ketoacyl_synth_AS"/>
</dbReference>
<evidence type="ECO:0000256" key="3">
    <source>
        <dbReference type="ARBA" id="ARBA00022679"/>
    </source>
</evidence>
<organism evidence="12 13">
    <name type="scientific">Nonomuraea rosea</name>
    <dbReference type="NCBI Taxonomy" id="638574"/>
    <lineage>
        <taxon>Bacteria</taxon>
        <taxon>Bacillati</taxon>
        <taxon>Actinomycetota</taxon>
        <taxon>Actinomycetes</taxon>
        <taxon>Streptosporangiales</taxon>
        <taxon>Streptosporangiaceae</taxon>
        <taxon>Nonomuraea</taxon>
    </lineage>
</organism>
<name>A0ABP6YU92_9ACTN</name>
<feature type="region of interest" description="N-terminal hotdog fold" evidence="7">
    <location>
        <begin position="886"/>
        <end position="1009"/>
    </location>
</feature>
<dbReference type="Gene3D" id="3.40.50.720">
    <property type="entry name" value="NAD(P)-binding Rossmann-like Domain"/>
    <property type="match status" value="3"/>
</dbReference>
<proteinExistence type="predicted"/>
<dbReference type="Pfam" id="PF00550">
    <property type="entry name" value="PP-binding"/>
    <property type="match status" value="1"/>
</dbReference>
<dbReference type="Pfam" id="PF16197">
    <property type="entry name" value="KAsynt_C_assoc"/>
    <property type="match status" value="1"/>
</dbReference>
<comment type="caution">
    <text evidence="12">The sequence shown here is derived from an EMBL/GenBank/DDBJ whole genome shotgun (WGS) entry which is preliminary data.</text>
</comment>
<dbReference type="Gene3D" id="3.40.47.10">
    <property type="match status" value="1"/>
</dbReference>
<dbReference type="InterPro" id="IPR001227">
    <property type="entry name" value="Ac_transferase_dom_sf"/>
</dbReference>
<dbReference type="InterPro" id="IPR013149">
    <property type="entry name" value="ADH-like_C"/>
</dbReference>
<dbReference type="Gene3D" id="3.40.366.10">
    <property type="entry name" value="Malonyl-Coenzyme A Acyl Carrier Protein, domain 2"/>
    <property type="match status" value="1"/>
</dbReference>
<dbReference type="Pfam" id="PF00109">
    <property type="entry name" value="ketoacyl-synt"/>
    <property type="match status" value="1"/>
</dbReference>
<evidence type="ECO:0000256" key="8">
    <source>
        <dbReference type="SAM" id="MobiDB-lite"/>
    </source>
</evidence>
<dbReference type="CDD" id="cd00833">
    <property type="entry name" value="PKS"/>
    <property type="match status" value="1"/>
</dbReference>
<dbReference type="InterPro" id="IPR006162">
    <property type="entry name" value="Ppantetheine_attach_site"/>
</dbReference>
<dbReference type="Pfam" id="PF08242">
    <property type="entry name" value="Methyltransf_12"/>
    <property type="match status" value="1"/>
</dbReference>
<dbReference type="InterPro" id="IPR013968">
    <property type="entry name" value="PKS_KR"/>
</dbReference>
<dbReference type="PANTHER" id="PTHR43775">
    <property type="entry name" value="FATTY ACID SYNTHASE"/>
    <property type="match status" value="1"/>
</dbReference>
<dbReference type="InterPro" id="IPR020806">
    <property type="entry name" value="PKS_PP-bd"/>
</dbReference>
<dbReference type="Pfam" id="PF02801">
    <property type="entry name" value="Ketoacyl-synt_C"/>
    <property type="match status" value="1"/>
</dbReference>
<protein>
    <submittedName>
        <fullName evidence="12">Type I polyketide synthase</fullName>
    </submittedName>
</protein>
<dbReference type="Proteomes" id="UP001500630">
    <property type="component" value="Unassembled WGS sequence"/>
</dbReference>
<dbReference type="PROSITE" id="PS50075">
    <property type="entry name" value="CARRIER"/>
    <property type="match status" value="1"/>
</dbReference>
<dbReference type="SMART" id="SM00829">
    <property type="entry name" value="PKS_ER"/>
    <property type="match status" value="1"/>
</dbReference>
<gene>
    <name evidence="12" type="ORF">GCM10022419_083970</name>
</gene>
<dbReference type="InterPro" id="IPR013217">
    <property type="entry name" value="Methyltransf_12"/>
</dbReference>
<feature type="domain" description="PKS/mFAS DH" evidence="11">
    <location>
        <begin position="886"/>
        <end position="1165"/>
    </location>
</feature>
<dbReference type="Gene3D" id="1.10.1200.10">
    <property type="entry name" value="ACP-like"/>
    <property type="match status" value="1"/>
</dbReference>
<dbReference type="Gene3D" id="3.90.180.10">
    <property type="entry name" value="Medium-chain alcohol dehydrogenases, catalytic domain"/>
    <property type="match status" value="1"/>
</dbReference>
<dbReference type="Pfam" id="PF08659">
    <property type="entry name" value="KR"/>
    <property type="match status" value="1"/>
</dbReference>
<evidence type="ECO:0000259" key="10">
    <source>
        <dbReference type="PROSITE" id="PS52004"/>
    </source>
</evidence>
<dbReference type="SMART" id="SM00822">
    <property type="entry name" value="PKS_KR"/>
    <property type="match status" value="1"/>
</dbReference>
<dbReference type="Gene3D" id="3.30.70.3290">
    <property type="match status" value="1"/>
</dbReference>
<evidence type="ECO:0000313" key="12">
    <source>
        <dbReference type="EMBL" id="GAA3588799.1"/>
    </source>
</evidence>
<keyword evidence="2" id="KW-0597">Phosphoprotein</keyword>
<dbReference type="Pfam" id="PF00107">
    <property type="entry name" value="ADH_zinc_N"/>
    <property type="match status" value="1"/>
</dbReference>
<dbReference type="InterPro" id="IPR002364">
    <property type="entry name" value="Quin_OxRdtase/zeta-crystal_CS"/>
</dbReference>
<dbReference type="InterPro" id="IPR050091">
    <property type="entry name" value="PKS_NRPS_Biosynth_Enz"/>
</dbReference>
<feature type="region of interest" description="C-terminal hotdog fold" evidence="7">
    <location>
        <begin position="1023"/>
        <end position="1165"/>
    </location>
</feature>
<dbReference type="PROSITE" id="PS52004">
    <property type="entry name" value="KS3_2"/>
    <property type="match status" value="1"/>
</dbReference>
<dbReference type="SMART" id="SM00827">
    <property type="entry name" value="PKS_AT"/>
    <property type="match status" value="1"/>
</dbReference>
<dbReference type="Pfam" id="PF14765">
    <property type="entry name" value="PS-DH"/>
    <property type="match status" value="1"/>
</dbReference>
<dbReference type="EMBL" id="BAABDQ010000024">
    <property type="protein sequence ID" value="GAA3588799.1"/>
    <property type="molecule type" value="Genomic_DNA"/>
</dbReference>
<keyword evidence="13" id="KW-1185">Reference proteome</keyword>
<dbReference type="InterPro" id="IPR009081">
    <property type="entry name" value="PP-bd_ACP"/>
</dbReference>
<dbReference type="SMART" id="SM00823">
    <property type="entry name" value="PKS_PP"/>
    <property type="match status" value="1"/>
</dbReference>
<keyword evidence="1" id="KW-0596">Phosphopantetheine</keyword>
<evidence type="ECO:0000256" key="5">
    <source>
        <dbReference type="ARBA" id="ARBA00023268"/>
    </source>
</evidence>
<dbReference type="SMART" id="SM00826">
    <property type="entry name" value="PKS_DH"/>
    <property type="match status" value="1"/>
</dbReference>
<dbReference type="SUPFAM" id="SSF55048">
    <property type="entry name" value="Probable ACP-binding domain of malonyl-CoA ACP transacylase"/>
    <property type="match status" value="1"/>
</dbReference>